<sequence>MDGLNPPLPPDLARVMATIKKRITDLNKRIKKFSGSLSLTESTGAVKGQEKVCFHKPSDYVVCTSLLSQVVVNHTCPPSKQIDREMKRKLEATALVDKIKMDYKHAYELPVDSTINQVIEDTICRLNHVKDLLEAVGNQGIPIEDISLTGHTDSSDDSSSGSSTPTSSSSVFTAMLDAPDAEQHVLMPDEAPHGDNSLTGHTDSLAGSSSYAYTSPTSESSKPSNMSTRENSESESEDEDERKKKMKILEEQLKKMTEKRQKLTEQISKLAQEGGKKKKRRTRSTSKKEKEESSKSDIKKEKEDIVDGTSASLMAGPSNASIMGMCCVRSGRLLSGVNSEMCGHVKRIQRLKRLFALSLFGITLSTALLVKRSKSKEWHQLMAKTKRLQGQRFGELELYDMNGVAIAEPVLKSWLAIQSFSFRADDLLVTAFPKSGITWLQEIVWLIANHLDFRTAKLKLITDRFPYLEFPTPGLKSIERLKSPRFIKTHFMPTLLFSDTHVDTSDCIHCQKTIPKMITILRNPKDLIVSYYHFCRMNQMIGFKEDFDHFFDRFIKGSLPYGPFWSHYIDVLDWNDSHSDDNQILVIYYEDLKRDFVTQVNRICDFMGKPEPSVEDMKALQIHCSFDQMKDNPSVNYKHWDDFGFRDRNESQFMRRGEIGDWKCFLSPQQNAIIEKQINDKLQNRIKPSSDKVLAIELFSEDMAFPLPSYVLSVEQLIHQIRDRLEERLPTLSVE</sequence>
<dbReference type="Pfam" id="PF00685">
    <property type="entry name" value="Sulfotransfer_1"/>
    <property type="match status" value="1"/>
</dbReference>
<feature type="compositionally biased region" description="Low complexity" evidence="3">
    <location>
        <begin position="157"/>
        <end position="170"/>
    </location>
</feature>
<dbReference type="PANTHER" id="PTHR11783">
    <property type="entry name" value="SULFOTRANSFERASE SULT"/>
    <property type="match status" value="1"/>
</dbReference>
<feature type="compositionally biased region" description="Basic and acidic residues" evidence="3">
    <location>
        <begin position="286"/>
        <end position="303"/>
    </location>
</feature>
<evidence type="ECO:0000256" key="3">
    <source>
        <dbReference type="SAM" id="MobiDB-lite"/>
    </source>
</evidence>
<dbReference type="EMBL" id="OC860686">
    <property type="protein sequence ID" value="CAD7628807.1"/>
    <property type="molecule type" value="Genomic_DNA"/>
</dbReference>
<proteinExistence type="inferred from homology"/>
<dbReference type="Proteomes" id="UP000759131">
    <property type="component" value="Unassembled WGS sequence"/>
</dbReference>
<reference evidence="5" key="1">
    <citation type="submission" date="2020-11" db="EMBL/GenBank/DDBJ databases">
        <authorList>
            <person name="Tran Van P."/>
        </authorList>
    </citation>
    <scope>NUCLEOTIDE SEQUENCE</scope>
</reference>
<dbReference type="AlphaFoldDB" id="A0A7R9Q285"/>
<feature type="compositionally biased region" description="Basic residues" evidence="3">
    <location>
        <begin position="276"/>
        <end position="285"/>
    </location>
</feature>
<protein>
    <recommendedName>
        <fullName evidence="4">Sulfotransferase domain-containing protein</fullName>
    </recommendedName>
</protein>
<feature type="compositionally biased region" description="Polar residues" evidence="3">
    <location>
        <begin position="196"/>
        <end position="223"/>
    </location>
</feature>
<comment type="similarity">
    <text evidence="1">Belongs to the sulfotransferase 1 family.</text>
</comment>
<evidence type="ECO:0000313" key="6">
    <source>
        <dbReference type="Proteomes" id="UP000759131"/>
    </source>
</evidence>
<dbReference type="InterPro" id="IPR027417">
    <property type="entry name" value="P-loop_NTPase"/>
</dbReference>
<evidence type="ECO:0000259" key="4">
    <source>
        <dbReference type="Pfam" id="PF00685"/>
    </source>
</evidence>
<feature type="domain" description="Sulfotransferase" evidence="4">
    <location>
        <begin position="425"/>
        <end position="683"/>
    </location>
</feature>
<evidence type="ECO:0000256" key="1">
    <source>
        <dbReference type="ARBA" id="ARBA00005771"/>
    </source>
</evidence>
<dbReference type="SUPFAM" id="SSF52540">
    <property type="entry name" value="P-loop containing nucleoside triphosphate hydrolases"/>
    <property type="match status" value="1"/>
</dbReference>
<feature type="region of interest" description="Disordered" evidence="3">
    <location>
        <begin position="270"/>
        <end position="303"/>
    </location>
</feature>
<dbReference type="EMBL" id="CAJPIZ010006111">
    <property type="protein sequence ID" value="CAG2109237.1"/>
    <property type="molecule type" value="Genomic_DNA"/>
</dbReference>
<gene>
    <name evidence="5" type="ORF">OSB1V03_LOCUS9227</name>
</gene>
<dbReference type="OrthoDB" id="205623at2759"/>
<accession>A0A7R9Q285</accession>
<keyword evidence="6" id="KW-1185">Reference proteome</keyword>
<dbReference type="InterPro" id="IPR000863">
    <property type="entry name" value="Sulfotransferase_dom"/>
</dbReference>
<evidence type="ECO:0000313" key="5">
    <source>
        <dbReference type="EMBL" id="CAD7628807.1"/>
    </source>
</evidence>
<feature type="region of interest" description="Disordered" evidence="3">
    <location>
        <begin position="146"/>
        <end position="170"/>
    </location>
</feature>
<dbReference type="Gene3D" id="3.40.50.300">
    <property type="entry name" value="P-loop containing nucleotide triphosphate hydrolases"/>
    <property type="match status" value="1"/>
</dbReference>
<name>A0A7R9Q285_9ACAR</name>
<keyword evidence="2" id="KW-0808">Transferase</keyword>
<organism evidence="5">
    <name type="scientific">Medioppia subpectinata</name>
    <dbReference type="NCBI Taxonomy" id="1979941"/>
    <lineage>
        <taxon>Eukaryota</taxon>
        <taxon>Metazoa</taxon>
        <taxon>Ecdysozoa</taxon>
        <taxon>Arthropoda</taxon>
        <taxon>Chelicerata</taxon>
        <taxon>Arachnida</taxon>
        <taxon>Acari</taxon>
        <taxon>Acariformes</taxon>
        <taxon>Sarcoptiformes</taxon>
        <taxon>Oribatida</taxon>
        <taxon>Brachypylina</taxon>
        <taxon>Oppioidea</taxon>
        <taxon>Oppiidae</taxon>
        <taxon>Medioppia</taxon>
    </lineage>
</organism>
<evidence type="ECO:0000256" key="2">
    <source>
        <dbReference type="ARBA" id="ARBA00022679"/>
    </source>
</evidence>
<feature type="region of interest" description="Disordered" evidence="3">
    <location>
        <begin position="187"/>
        <end position="243"/>
    </location>
</feature>
<dbReference type="GO" id="GO:0008146">
    <property type="term" value="F:sulfotransferase activity"/>
    <property type="evidence" value="ECO:0007669"/>
    <property type="project" value="InterPro"/>
</dbReference>